<protein>
    <submittedName>
        <fullName evidence="1">Uncharacterized protein</fullName>
    </submittedName>
</protein>
<dbReference type="Proteomes" id="UP001321473">
    <property type="component" value="Unassembled WGS sequence"/>
</dbReference>
<accession>A0AAQ4F1B1</accession>
<proteinExistence type="predicted"/>
<keyword evidence="2" id="KW-1185">Reference proteome</keyword>
<sequence length="137" mass="15193">MKNFLEGSGMFGWKKSFSPRTPVSKLRGLSGSRQSIKVIWLEPFATFSSVSEGSLVKLIVWLAADLQQTGHKFGCYYRYADDTSVAQSLIDCRILEAYIAAQRTLWSPRDGSLVMVLSCCPEHHPGLGGRISMEAKC</sequence>
<dbReference type="EMBL" id="JARKHS020008506">
    <property type="protein sequence ID" value="KAK8780721.1"/>
    <property type="molecule type" value="Genomic_DNA"/>
</dbReference>
<gene>
    <name evidence="1" type="ORF">V5799_017942</name>
</gene>
<name>A0AAQ4F1B1_AMBAM</name>
<organism evidence="1 2">
    <name type="scientific">Amblyomma americanum</name>
    <name type="common">Lone star tick</name>
    <dbReference type="NCBI Taxonomy" id="6943"/>
    <lineage>
        <taxon>Eukaryota</taxon>
        <taxon>Metazoa</taxon>
        <taxon>Ecdysozoa</taxon>
        <taxon>Arthropoda</taxon>
        <taxon>Chelicerata</taxon>
        <taxon>Arachnida</taxon>
        <taxon>Acari</taxon>
        <taxon>Parasitiformes</taxon>
        <taxon>Ixodida</taxon>
        <taxon>Ixodoidea</taxon>
        <taxon>Ixodidae</taxon>
        <taxon>Amblyomminae</taxon>
        <taxon>Amblyomma</taxon>
    </lineage>
</organism>
<dbReference type="AlphaFoldDB" id="A0AAQ4F1B1"/>
<evidence type="ECO:0000313" key="1">
    <source>
        <dbReference type="EMBL" id="KAK8780721.1"/>
    </source>
</evidence>
<evidence type="ECO:0000313" key="2">
    <source>
        <dbReference type="Proteomes" id="UP001321473"/>
    </source>
</evidence>
<reference evidence="1 2" key="1">
    <citation type="journal article" date="2023" name="Arcadia Sci">
        <title>De novo assembly of a long-read Amblyomma americanum tick genome.</title>
        <authorList>
            <person name="Chou S."/>
            <person name="Poskanzer K.E."/>
            <person name="Rollins M."/>
            <person name="Thuy-Boun P.S."/>
        </authorList>
    </citation>
    <scope>NUCLEOTIDE SEQUENCE [LARGE SCALE GENOMIC DNA]</scope>
    <source>
        <strain evidence="1">F_SG_1</strain>
        <tissue evidence="1">Salivary glands</tissue>
    </source>
</reference>
<comment type="caution">
    <text evidence="1">The sequence shown here is derived from an EMBL/GenBank/DDBJ whole genome shotgun (WGS) entry which is preliminary data.</text>
</comment>